<dbReference type="PANTHER" id="PTHR12654">
    <property type="entry name" value="BILE ACID BETA-GLUCOSIDASE-RELATED"/>
    <property type="match status" value="1"/>
</dbReference>
<proteinExistence type="predicted"/>
<sequence length="869" mass="94869">MHYTGDNLRHFALPLGGLGTGTVALAGNGALRQWQLHNVGNHEAHVPDSFFALRLSRIEPPLDEVRLLQGPPQEPSNTPLVTDDVVPAGEQRLHGVIPSIGPTKVTATYPRARVEYETDLPIQVSLDVFNPLVPSDAAASSQPVVALTFTLHNPGDIAVHGKLAGALQNTVGWDGVTPIDGTNNSLYGGNTNRIRTLHPTAPAPTAQTAPSSTVPAAHPAATTAESAAPTAITAESVGVGSWTSLVLENTTLPIDHPGSGQLVLATDSEAFAHPQWTRPDEFIAFLNGPATPASGPSAPGSTWNGGLAVPFDLQPGETRKIRFLITWHFPNRYVDFNQFGPHPQYGHSRFWLGNAYTRRTPDAVAAAESFIAQWSELDTLTSAWSKAFESSTLPGEAGARLAALAADVRSPTVFQTADGDVLGFEGVLGASTAMWSGRSGGSCPLNCTHVWNYEQTLSRLFPSLEQNMRDTEYDVMQAPEGYIPHRVRAPLYMKQLWDVVIGGPEEPALDGMLGNVLKTYREVRQGAGLEWLRSRWPNVVRLLDHIHGKWLQDGVLRGIQPSTHDIDLCGVNSFMGTLWLAALRAAEEMALLLGEDGKQYRALFETGSKAYDDLLFTGEYYRQILDPDETRDFQWGDGCLADQLIGQWWAHQLDLGYLLPEDHVRTALRNVVRHNLRTGFHDFEHPYRVFADGDDTGLLMCTWPHGGRPAIPTRYCDEVWTGSEYQVAAHCLYEGLTDEAMSILHGLWARYDGTRRNPFNPIECGDHYIRNAAGWSVLEALTGYRYNAITRTITFAPLDLARSGPDWSTPFITNTGWATATYTSGTLSIACEAGHLDLRTVHIDGTPYSIDTQVVPGEPLVISYSAGGK</sequence>
<dbReference type="InterPro" id="IPR006775">
    <property type="entry name" value="GH116_catalytic"/>
</dbReference>
<dbReference type="AlphaFoldDB" id="A0A7X5V705"/>
<evidence type="ECO:0000259" key="3">
    <source>
        <dbReference type="Pfam" id="PF12215"/>
    </source>
</evidence>
<dbReference type="SUPFAM" id="SSF48208">
    <property type="entry name" value="Six-hairpin glycosidases"/>
    <property type="match status" value="1"/>
</dbReference>
<feature type="region of interest" description="Disordered" evidence="1">
    <location>
        <begin position="196"/>
        <end position="215"/>
    </location>
</feature>
<dbReference type="Gene3D" id="1.50.10.10">
    <property type="match status" value="1"/>
</dbReference>
<organism evidence="4 5">
    <name type="scientific">Kribbella shirazensis</name>
    <dbReference type="NCBI Taxonomy" id="1105143"/>
    <lineage>
        <taxon>Bacteria</taxon>
        <taxon>Bacillati</taxon>
        <taxon>Actinomycetota</taxon>
        <taxon>Actinomycetes</taxon>
        <taxon>Propionibacteriales</taxon>
        <taxon>Kribbellaceae</taxon>
        <taxon>Kribbella</taxon>
    </lineage>
</organism>
<dbReference type="InterPro" id="IPR008928">
    <property type="entry name" value="6-hairpin_glycosidase_sf"/>
</dbReference>
<evidence type="ECO:0000313" key="4">
    <source>
        <dbReference type="EMBL" id="NIK55794.1"/>
    </source>
</evidence>
<name>A0A7X5V705_9ACTN</name>
<dbReference type="Proteomes" id="UP000555407">
    <property type="component" value="Unassembled WGS sequence"/>
</dbReference>
<keyword evidence="5" id="KW-1185">Reference proteome</keyword>
<protein>
    <submittedName>
        <fullName evidence="4">Uncharacterized protein (DUF608 family)</fullName>
    </submittedName>
</protein>
<evidence type="ECO:0000259" key="2">
    <source>
        <dbReference type="Pfam" id="PF04685"/>
    </source>
</evidence>
<evidence type="ECO:0000313" key="5">
    <source>
        <dbReference type="Proteomes" id="UP000555407"/>
    </source>
</evidence>
<dbReference type="GO" id="GO:0008422">
    <property type="term" value="F:beta-glucosidase activity"/>
    <property type="evidence" value="ECO:0007669"/>
    <property type="project" value="TreeGrafter"/>
</dbReference>
<dbReference type="InterPro" id="IPR052566">
    <property type="entry name" value="Non-lysos_glucosylceramidase"/>
</dbReference>
<dbReference type="InterPro" id="IPR024462">
    <property type="entry name" value="GH116_N"/>
</dbReference>
<dbReference type="PANTHER" id="PTHR12654:SF4">
    <property type="entry name" value="PB1 DOMAIN-CONTAINING PROTEIN"/>
    <property type="match status" value="1"/>
</dbReference>
<evidence type="ECO:0000256" key="1">
    <source>
        <dbReference type="SAM" id="MobiDB-lite"/>
    </source>
</evidence>
<dbReference type="GO" id="GO:0005975">
    <property type="term" value="P:carbohydrate metabolic process"/>
    <property type="evidence" value="ECO:0007669"/>
    <property type="project" value="InterPro"/>
</dbReference>
<gene>
    <name evidence="4" type="ORF">BJY22_001511</name>
</gene>
<reference evidence="4 5" key="1">
    <citation type="submission" date="2020-03" db="EMBL/GenBank/DDBJ databases">
        <title>Sequencing the genomes of 1000 actinobacteria strains.</title>
        <authorList>
            <person name="Klenk H.-P."/>
        </authorList>
    </citation>
    <scope>NUCLEOTIDE SEQUENCE [LARGE SCALE GENOMIC DNA]</scope>
    <source>
        <strain evidence="4 5">DSM 45490</strain>
    </source>
</reference>
<comment type="caution">
    <text evidence="4">The sequence shown here is derived from an EMBL/GenBank/DDBJ whole genome shotgun (WGS) entry which is preliminary data.</text>
</comment>
<dbReference type="EMBL" id="JAASRO010000001">
    <property type="protein sequence ID" value="NIK55794.1"/>
    <property type="molecule type" value="Genomic_DNA"/>
</dbReference>
<dbReference type="RefSeq" id="WP_167204725.1">
    <property type="nucleotide sequence ID" value="NZ_JAASRO010000001.1"/>
</dbReference>
<dbReference type="InterPro" id="IPR012341">
    <property type="entry name" value="6hp_glycosidase-like_sf"/>
</dbReference>
<feature type="domain" description="Glycosyl-hydrolase family 116 catalytic region" evidence="2">
    <location>
        <begin position="510"/>
        <end position="775"/>
    </location>
</feature>
<feature type="compositionally biased region" description="Low complexity" evidence="1">
    <location>
        <begin position="199"/>
        <end position="215"/>
    </location>
</feature>
<dbReference type="Pfam" id="PF12215">
    <property type="entry name" value="Glyco_hydr_116N"/>
    <property type="match status" value="1"/>
</dbReference>
<dbReference type="Pfam" id="PF04685">
    <property type="entry name" value="DUF608"/>
    <property type="match status" value="1"/>
</dbReference>
<accession>A0A7X5V705</accession>
<feature type="domain" description="Glycosyl-hydrolase family 116 N-terminal" evidence="3">
    <location>
        <begin position="12"/>
        <end position="374"/>
    </location>
</feature>